<keyword evidence="3" id="KW-1185">Reference proteome</keyword>
<reference evidence="2 3" key="1">
    <citation type="submission" date="2024-01" db="EMBL/GenBank/DDBJ databases">
        <title>The genomes of 5 underutilized Papilionoideae crops provide insights into root nodulation and disease resistance.</title>
        <authorList>
            <person name="Yuan L."/>
        </authorList>
    </citation>
    <scope>NUCLEOTIDE SEQUENCE [LARGE SCALE GENOMIC DNA]</scope>
    <source>
        <strain evidence="2">LY-2023</strain>
        <tissue evidence="2">Leaf</tissue>
    </source>
</reference>
<feature type="transmembrane region" description="Helical" evidence="1">
    <location>
        <begin position="69"/>
        <end position="87"/>
    </location>
</feature>
<dbReference type="EMBL" id="JAYKXN010000001">
    <property type="protein sequence ID" value="KAK7319052.1"/>
    <property type="molecule type" value="Genomic_DNA"/>
</dbReference>
<proteinExistence type="predicted"/>
<organism evidence="2 3">
    <name type="scientific">Clitoria ternatea</name>
    <name type="common">Butterfly pea</name>
    <dbReference type="NCBI Taxonomy" id="43366"/>
    <lineage>
        <taxon>Eukaryota</taxon>
        <taxon>Viridiplantae</taxon>
        <taxon>Streptophyta</taxon>
        <taxon>Embryophyta</taxon>
        <taxon>Tracheophyta</taxon>
        <taxon>Spermatophyta</taxon>
        <taxon>Magnoliopsida</taxon>
        <taxon>eudicotyledons</taxon>
        <taxon>Gunneridae</taxon>
        <taxon>Pentapetalae</taxon>
        <taxon>rosids</taxon>
        <taxon>fabids</taxon>
        <taxon>Fabales</taxon>
        <taxon>Fabaceae</taxon>
        <taxon>Papilionoideae</taxon>
        <taxon>50 kb inversion clade</taxon>
        <taxon>NPAAA clade</taxon>
        <taxon>indigoferoid/millettioid clade</taxon>
        <taxon>Phaseoleae</taxon>
        <taxon>Clitoria</taxon>
    </lineage>
</organism>
<dbReference type="AlphaFoldDB" id="A0AAN9Q213"/>
<protein>
    <recommendedName>
        <fullName evidence="4">Transmembrane protein</fullName>
    </recommendedName>
</protein>
<keyword evidence="1" id="KW-1133">Transmembrane helix</keyword>
<sequence>MKGRDEGVKQGVTWLDSVSVILSPTVLAPKSYKFHFPSSQLPSFYSSLSSLLPFLNQNKHFLFIHYHPSFLLSSFLLLHSLTFSVIVPNPVSSFSFVSFFPSL</sequence>
<keyword evidence="1" id="KW-0472">Membrane</keyword>
<keyword evidence="1" id="KW-0812">Transmembrane</keyword>
<gene>
    <name evidence="2" type="ORF">RJT34_03764</name>
</gene>
<comment type="caution">
    <text evidence="2">The sequence shown here is derived from an EMBL/GenBank/DDBJ whole genome shotgun (WGS) entry which is preliminary data.</text>
</comment>
<evidence type="ECO:0000313" key="2">
    <source>
        <dbReference type="EMBL" id="KAK7319052.1"/>
    </source>
</evidence>
<accession>A0AAN9Q213</accession>
<dbReference type="Proteomes" id="UP001359559">
    <property type="component" value="Unassembled WGS sequence"/>
</dbReference>
<evidence type="ECO:0000313" key="3">
    <source>
        <dbReference type="Proteomes" id="UP001359559"/>
    </source>
</evidence>
<evidence type="ECO:0000256" key="1">
    <source>
        <dbReference type="SAM" id="Phobius"/>
    </source>
</evidence>
<evidence type="ECO:0008006" key="4">
    <source>
        <dbReference type="Google" id="ProtNLM"/>
    </source>
</evidence>
<name>A0AAN9Q213_CLITE</name>